<comment type="caution">
    <text evidence="2">The sequence shown here is derived from an EMBL/GenBank/DDBJ whole genome shotgun (WGS) entry which is preliminary data.</text>
</comment>
<dbReference type="PROSITE" id="PS51257">
    <property type="entry name" value="PROKAR_LIPOPROTEIN"/>
    <property type="match status" value="1"/>
</dbReference>
<feature type="chain" id="PRO_5047502683" description="DUF1735 domain-containing protein" evidence="1">
    <location>
        <begin position="21"/>
        <end position="202"/>
    </location>
</feature>
<evidence type="ECO:0000313" key="3">
    <source>
        <dbReference type="Proteomes" id="UP001597319"/>
    </source>
</evidence>
<accession>A0ABW5LL66</accession>
<keyword evidence="1" id="KW-0732">Signal</keyword>
<reference evidence="3" key="1">
    <citation type="journal article" date="2019" name="Int. J. Syst. Evol. Microbiol.">
        <title>The Global Catalogue of Microorganisms (GCM) 10K type strain sequencing project: providing services to taxonomists for standard genome sequencing and annotation.</title>
        <authorList>
            <consortium name="The Broad Institute Genomics Platform"/>
            <consortium name="The Broad Institute Genome Sequencing Center for Infectious Disease"/>
            <person name="Wu L."/>
            <person name="Ma J."/>
        </authorList>
    </citation>
    <scope>NUCLEOTIDE SEQUENCE [LARGE SCALE GENOMIC DNA]</scope>
    <source>
        <strain evidence="3">KCTC 52274</strain>
    </source>
</reference>
<gene>
    <name evidence="2" type="ORF">ACFSR1_20250</name>
</gene>
<feature type="signal peptide" evidence="1">
    <location>
        <begin position="1"/>
        <end position="20"/>
    </location>
</feature>
<keyword evidence="3" id="KW-1185">Reference proteome</keyword>
<sequence>MKTKKTYVLLLIIAAILMTASCVKELDFEQLEDAVLTPVFEADFIYSEFDVEEFIPAGAPPNTEFTIPPEVLRDTINYDLVGTDFAIDNLDSVELTIEVRNTIQRSFVLQFQFLTQAGQPINNQTYTIQVQAGLGEGTEPVVSPQPGDPDNLIVLDAGDLNELASAQKIATEIVIPPPALNTDLRGKLELRSKASYYVNYQL</sequence>
<proteinExistence type="predicted"/>
<evidence type="ECO:0008006" key="4">
    <source>
        <dbReference type="Google" id="ProtNLM"/>
    </source>
</evidence>
<dbReference type="RefSeq" id="WP_378294870.1">
    <property type="nucleotide sequence ID" value="NZ_JBHULE010000035.1"/>
</dbReference>
<name>A0ABW5LL66_9FLAO</name>
<organism evidence="2 3">
    <name type="scientific">Aquimarina rubra</name>
    <dbReference type="NCBI Taxonomy" id="1920033"/>
    <lineage>
        <taxon>Bacteria</taxon>
        <taxon>Pseudomonadati</taxon>
        <taxon>Bacteroidota</taxon>
        <taxon>Flavobacteriia</taxon>
        <taxon>Flavobacteriales</taxon>
        <taxon>Flavobacteriaceae</taxon>
        <taxon>Aquimarina</taxon>
    </lineage>
</organism>
<dbReference type="Proteomes" id="UP001597319">
    <property type="component" value="Unassembled WGS sequence"/>
</dbReference>
<evidence type="ECO:0000256" key="1">
    <source>
        <dbReference type="SAM" id="SignalP"/>
    </source>
</evidence>
<protein>
    <recommendedName>
        <fullName evidence="4">DUF1735 domain-containing protein</fullName>
    </recommendedName>
</protein>
<dbReference type="EMBL" id="JBHULE010000035">
    <property type="protein sequence ID" value="MFD2565021.1"/>
    <property type="molecule type" value="Genomic_DNA"/>
</dbReference>
<evidence type="ECO:0000313" key="2">
    <source>
        <dbReference type="EMBL" id="MFD2565021.1"/>
    </source>
</evidence>